<feature type="signal peptide" evidence="2">
    <location>
        <begin position="1"/>
        <end position="23"/>
    </location>
</feature>
<dbReference type="Proteomes" id="UP000693970">
    <property type="component" value="Unassembled WGS sequence"/>
</dbReference>
<keyword evidence="4" id="KW-1185">Reference proteome</keyword>
<dbReference type="AlphaFoldDB" id="A0A9K3LU70"/>
<reference evidence="3" key="1">
    <citation type="journal article" date="2021" name="Sci. Rep.">
        <title>Diploid genomic architecture of Nitzschia inconspicua, an elite biomass production diatom.</title>
        <authorList>
            <person name="Oliver A."/>
            <person name="Podell S."/>
            <person name="Pinowska A."/>
            <person name="Traller J.C."/>
            <person name="Smith S.R."/>
            <person name="McClure R."/>
            <person name="Beliaev A."/>
            <person name="Bohutskyi P."/>
            <person name="Hill E.A."/>
            <person name="Rabines A."/>
            <person name="Zheng H."/>
            <person name="Allen L.Z."/>
            <person name="Kuo A."/>
            <person name="Grigoriev I.V."/>
            <person name="Allen A.E."/>
            <person name="Hazlebeck D."/>
            <person name="Allen E.E."/>
        </authorList>
    </citation>
    <scope>NUCLEOTIDE SEQUENCE</scope>
    <source>
        <strain evidence="3">Hildebrandi</strain>
    </source>
</reference>
<sequence>MRALISSMRVTLLLLTCLLHSVALSSQRVSKRLKGGQLNNNIDAVLTTLSAHQAPVADQLKDNDNDKCPSNGMDRRNALIATGVTALSLWMGIAGKALPTWAETGGFKVSPPKTILVTGCNSGIGFEAARILARQGNTIIMACRTLAKAQEAADKIKAETLDANLIPAECDLASQASIRDFVKDIKLENLDVVCYNAGVALNTDDPEIQRTKEGFELTVGTNHLGHFYLQSLLLPKIRPDTGKIVITASAVHDPDSPGGAQGKLATLGNLEGFIRQGKNFEMVDGQSYNGDKAYKDSKLCNVFFCRELQRRLSASDATKGITVNSFSPGLITSTGLFRYQSPLFSSIFGVLATNVLKVAESPEWGGAALAYMTTVNTQGEYYNSPPGSSKYGEAAFGREFSIYAVSKEAQDDNKGKKLWELSEKLVGI</sequence>
<dbReference type="OrthoDB" id="187748at2759"/>
<evidence type="ECO:0000256" key="2">
    <source>
        <dbReference type="SAM" id="SignalP"/>
    </source>
</evidence>
<name>A0A9K3LU70_9STRA</name>
<dbReference type="EMBL" id="JAGRRH010000006">
    <property type="protein sequence ID" value="KAG7368137.1"/>
    <property type="molecule type" value="Genomic_DNA"/>
</dbReference>
<keyword evidence="1" id="KW-0560">Oxidoreductase</keyword>
<evidence type="ECO:0000313" key="3">
    <source>
        <dbReference type="EMBL" id="KAG7368137.1"/>
    </source>
</evidence>
<accession>A0A9K3LU70</accession>
<feature type="chain" id="PRO_5039918536" evidence="2">
    <location>
        <begin position="24"/>
        <end position="428"/>
    </location>
</feature>
<reference evidence="3" key="2">
    <citation type="submission" date="2021-04" db="EMBL/GenBank/DDBJ databases">
        <authorList>
            <person name="Podell S."/>
        </authorList>
    </citation>
    <scope>NUCLEOTIDE SEQUENCE</scope>
    <source>
        <strain evidence="3">Hildebrandi</strain>
    </source>
</reference>
<evidence type="ECO:0000313" key="4">
    <source>
        <dbReference type="Proteomes" id="UP000693970"/>
    </source>
</evidence>
<dbReference type="InterPro" id="IPR002347">
    <property type="entry name" value="SDR_fam"/>
</dbReference>
<dbReference type="PANTHER" id="PTHR43157">
    <property type="entry name" value="PHOSPHATIDYLINOSITOL-GLYCAN BIOSYNTHESIS CLASS F PROTEIN-RELATED"/>
    <property type="match status" value="1"/>
</dbReference>
<gene>
    <name evidence="3" type="ORF">IV203_030880</name>
</gene>
<protein>
    <submittedName>
        <fullName evidence="3">Light-dependent protochlorophyllide oxido-reductase</fullName>
    </submittedName>
</protein>
<keyword evidence="2" id="KW-0732">Signal</keyword>
<dbReference type="PANTHER" id="PTHR43157:SF31">
    <property type="entry name" value="PHOSPHATIDYLINOSITOL-GLYCAN BIOSYNTHESIS CLASS F PROTEIN"/>
    <property type="match status" value="1"/>
</dbReference>
<comment type="caution">
    <text evidence="3">The sequence shown here is derived from an EMBL/GenBank/DDBJ whole genome shotgun (WGS) entry which is preliminary data.</text>
</comment>
<organism evidence="3 4">
    <name type="scientific">Nitzschia inconspicua</name>
    <dbReference type="NCBI Taxonomy" id="303405"/>
    <lineage>
        <taxon>Eukaryota</taxon>
        <taxon>Sar</taxon>
        <taxon>Stramenopiles</taxon>
        <taxon>Ochrophyta</taxon>
        <taxon>Bacillariophyta</taxon>
        <taxon>Bacillariophyceae</taxon>
        <taxon>Bacillariophycidae</taxon>
        <taxon>Bacillariales</taxon>
        <taxon>Bacillariaceae</taxon>
        <taxon>Nitzschia</taxon>
    </lineage>
</organism>
<dbReference type="GO" id="GO:0016491">
    <property type="term" value="F:oxidoreductase activity"/>
    <property type="evidence" value="ECO:0007669"/>
    <property type="project" value="UniProtKB-KW"/>
</dbReference>
<evidence type="ECO:0000256" key="1">
    <source>
        <dbReference type="ARBA" id="ARBA00023002"/>
    </source>
</evidence>
<proteinExistence type="predicted"/>
<dbReference type="Pfam" id="PF00106">
    <property type="entry name" value="adh_short"/>
    <property type="match status" value="1"/>
</dbReference>